<organism evidence="2 3">
    <name type="scientific">Paraburkholderia acidicola</name>
    <dbReference type="NCBI Taxonomy" id="1912599"/>
    <lineage>
        <taxon>Bacteria</taxon>
        <taxon>Pseudomonadati</taxon>
        <taxon>Pseudomonadota</taxon>
        <taxon>Betaproteobacteria</taxon>
        <taxon>Burkholderiales</taxon>
        <taxon>Burkholderiaceae</taxon>
        <taxon>Paraburkholderia</taxon>
    </lineage>
</organism>
<proteinExistence type="predicted"/>
<dbReference type="EMBL" id="JAOALG010000003">
    <property type="protein sequence ID" value="MEQ5844381.1"/>
    <property type="molecule type" value="Genomic_DNA"/>
</dbReference>
<keyword evidence="2" id="KW-0614">Plasmid</keyword>
<sequence length="60" mass="6279">MSQSMADGEIPLKPRDEGSAISPRVNDDICQACRGRGTVEGMRCVVCGGVGKSLQRLEGG</sequence>
<evidence type="ECO:0000256" key="1">
    <source>
        <dbReference type="SAM" id="MobiDB-lite"/>
    </source>
</evidence>
<dbReference type="InterPro" id="IPR036410">
    <property type="entry name" value="HSP_DnaJ_Cys-rich_dom_sf"/>
</dbReference>
<feature type="region of interest" description="Disordered" evidence="1">
    <location>
        <begin position="1"/>
        <end position="23"/>
    </location>
</feature>
<name>A0ABV1LZW9_9BURK</name>
<gene>
    <name evidence="2" type="ORF">N0A02_33525</name>
</gene>
<evidence type="ECO:0000313" key="2">
    <source>
        <dbReference type="EMBL" id="MEQ5844381.1"/>
    </source>
</evidence>
<geneLocation type="plasmid" evidence="2">
    <name>pl1</name>
</geneLocation>
<reference evidence="2 3" key="1">
    <citation type="journal article" date="2024" name="Chem. Sci.">
        <title>Discovery of a lagriamide polyketide by integrated genome mining, isotopic labeling, and untargeted metabolomics.</title>
        <authorList>
            <person name="Fergusson C.H."/>
            <person name="Saulog J."/>
            <person name="Paulo B.S."/>
            <person name="Wilson D.M."/>
            <person name="Liu D.Y."/>
            <person name="Morehouse N.J."/>
            <person name="Waterworth S."/>
            <person name="Barkei J."/>
            <person name="Gray C.A."/>
            <person name="Kwan J.C."/>
            <person name="Eustaquio A.S."/>
            <person name="Linington R.G."/>
        </authorList>
    </citation>
    <scope>NUCLEOTIDE SEQUENCE [LARGE SCALE GENOMIC DNA]</scope>
    <source>
        <strain evidence="2 3">RL17-338-BIF-B</strain>
    </source>
</reference>
<accession>A0ABV1LZW9</accession>
<comment type="caution">
    <text evidence="2">The sequence shown here is derived from an EMBL/GenBank/DDBJ whole genome shotgun (WGS) entry which is preliminary data.</text>
</comment>
<evidence type="ECO:0000313" key="3">
    <source>
        <dbReference type="Proteomes" id="UP001469089"/>
    </source>
</evidence>
<dbReference type="Proteomes" id="UP001469089">
    <property type="component" value="Unassembled WGS sequence"/>
</dbReference>
<keyword evidence="3" id="KW-1185">Reference proteome</keyword>
<dbReference type="Gene3D" id="6.20.20.10">
    <property type="match status" value="1"/>
</dbReference>
<dbReference type="SUPFAM" id="SSF57938">
    <property type="entry name" value="DnaJ/Hsp40 cysteine-rich domain"/>
    <property type="match status" value="1"/>
</dbReference>
<protein>
    <submittedName>
        <fullName evidence="2">Uncharacterized protein</fullName>
    </submittedName>
</protein>